<dbReference type="InterPro" id="IPR005467">
    <property type="entry name" value="His_kinase_dom"/>
</dbReference>
<keyword evidence="5" id="KW-0808">Transferase</keyword>
<protein>
    <submittedName>
        <fullName evidence="5">Sensory transduction histidine kinase</fullName>
    </submittedName>
</protein>
<dbReference type="AlphaFoldDB" id="A0A0E3SBI4"/>
<dbReference type="HOGENOM" id="CLU_000445_114_57_2"/>
<keyword evidence="5" id="KW-0418">Kinase</keyword>
<dbReference type="InterPro" id="IPR011495">
    <property type="entry name" value="Sig_transdc_His_kin_sub2_dim/P"/>
</dbReference>
<dbReference type="GeneID" id="25419443"/>
<dbReference type="Gene3D" id="3.30.565.10">
    <property type="entry name" value="Histidine kinase-like ATPase, C-terminal domain"/>
    <property type="match status" value="1"/>
</dbReference>
<dbReference type="InterPro" id="IPR036890">
    <property type="entry name" value="HATPase_C_sf"/>
</dbReference>
<proteinExistence type="predicted"/>
<dbReference type="NCBIfam" id="TIGR00229">
    <property type="entry name" value="sensory_box"/>
    <property type="match status" value="3"/>
</dbReference>
<dbReference type="Proteomes" id="UP000033101">
    <property type="component" value="Chromosome"/>
</dbReference>
<dbReference type="Pfam" id="PF07568">
    <property type="entry name" value="HisKA_2"/>
    <property type="match status" value="1"/>
</dbReference>
<dbReference type="Pfam" id="PF08447">
    <property type="entry name" value="PAS_3"/>
    <property type="match status" value="1"/>
</dbReference>
<dbReference type="KEGG" id="mhor:MSHOH_2696"/>
<name>A0A0E3SBI4_9EURY</name>
<accession>A0A0E3SBI4</accession>
<dbReference type="PATRIC" id="fig|1434110.4.peg.3479"/>
<dbReference type="PROSITE" id="PS50109">
    <property type="entry name" value="HIS_KIN"/>
    <property type="match status" value="1"/>
</dbReference>
<evidence type="ECO:0000313" key="5">
    <source>
        <dbReference type="EMBL" id="AKB79179.1"/>
    </source>
</evidence>
<dbReference type="EMBL" id="CP009516">
    <property type="protein sequence ID" value="AKB79179.1"/>
    <property type="molecule type" value="Genomic_DNA"/>
</dbReference>
<evidence type="ECO:0000313" key="6">
    <source>
        <dbReference type="Proteomes" id="UP000033101"/>
    </source>
</evidence>
<feature type="coiled-coil region" evidence="1">
    <location>
        <begin position="196"/>
        <end position="223"/>
    </location>
</feature>
<dbReference type="InterPro" id="IPR013656">
    <property type="entry name" value="PAS_4"/>
</dbReference>
<dbReference type="RefSeq" id="WP_052730877.1">
    <property type="nucleotide sequence ID" value="NZ_CP009516.1"/>
</dbReference>
<reference evidence="5 6" key="1">
    <citation type="submission" date="2014-07" db="EMBL/GenBank/DDBJ databases">
        <title>Methanogenic archaea and the global carbon cycle.</title>
        <authorList>
            <person name="Henriksen J.R."/>
            <person name="Luke J."/>
            <person name="Reinhart S."/>
            <person name="Benedict M.N."/>
            <person name="Youngblut N.D."/>
            <person name="Metcalf M.E."/>
            <person name="Whitaker R.J."/>
            <person name="Metcalf W.W."/>
        </authorList>
    </citation>
    <scope>NUCLEOTIDE SEQUENCE [LARGE SCALE GENOMIC DNA]</scope>
    <source>
        <strain evidence="5 6">HB-1</strain>
    </source>
</reference>
<evidence type="ECO:0000259" key="4">
    <source>
        <dbReference type="PROSITE" id="PS50113"/>
    </source>
</evidence>
<dbReference type="FunFam" id="3.30.450.20:FF:000088">
    <property type="entry name" value="Sensory transduction histidine kinase"/>
    <property type="match status" value="1"/>
</dbReference>
<feature type="domain" description="PAC" evidence="4">
    <location>
        <begin position="418"/>
        <end position="470"/>
    </location>
</feature>
<dbReference type="InterPro" id="IPR000700">
    <property type="entry name" value="PAS-assoc_C"/>
</dbReference>
<dbReference type="PANTHER" id="PTHR43065:SF23">
    <property type="entry name" value="SENSOR HISTIDINE KINASE PDTAS"/>
    <property type="match status" value="1"/>
</dbReference>
<dbReference type="SMART" id="SM00086">
    <property type="entry name" value="PAC"/>
    <property type="match status" value="2"/>
</dbReference>
<dbReference type="SMART" id="SM00091">
    <property type="entry name" value="PAS"/>
    <property type="match status" value="2"/>
</dbReference>
<dbReference type="PROSITE" id="PS50113">
    <property type="entry name" value="PAC"/>
    <property type="match status" value="2"/>
</dbReference>
<dbReference type="Pfam" id="PF02518">
    <property type="entry name" value="HATPase_c"/>
    <property type="match status" value="1"/>
</dbReference>
<dbReference type="PANTHER" id="PTHR43065">
    <property type="entry name" value="SENSOR HISTIDINE KINASE"/>
    <property type="match status" value="1"/>
</dbReference>
<organism evidence="5 6">
    <name type="scientific">Methanosarcina horonobensis HB-1 = JCM 15518</name>
    <dbReference type="NCBI Taxonomy" id="1434110"/>
    <lineage>
        <taxon>Archaea</taxon>
        <taxon>Methanobacteriati</taxon>
        <taxon>Methanobacteriota</taxon>
        <taxon>Stenosarchaea group</taxon>
        <taxon>Methanomicrobia</taxon>
        <taxon>Methanosarcinales</taxon>
        <taxon>Methanosarcinaceae</taxon>
        <taxon>Methanosarcina</taxon>
    </lineage>
</organism>
<evidence type="ECO:0000259" key="2">
    <source>
        <dbReference type="PROSITE" id="PS50109"/>
    </source>
</evidence>
<dbReference type="Pfam" id="PF14417">
    <property type="entry name" value="MEDS"/>
    <property type="match status" value="1"/>
</dbReference>
<keyword evidence="1" id="KW-0175">Coiled coil</keyword>
<gene>
    <name evidence="5" type="ORF">MSHOH_2696</name>
</gene>
<dbReference type="InterPro" id="IPR003594">
    <property type="entry name" value="HATPase_dom"/>
</dbReference>
<dbReference type="InterPro" id="IPR035965">
    <property type="entry name" value="PAS-like_dom_sf"/>
</dbReference>
<sequence>MRSNIRVSGVEIIGNIPWGTHFCQFYQTKEDLLDILVPYFKAGLENNELCIWITSGSLNDEEIKEVFRKAIPYFDVYLENGQFELIPYVDWCSKEGVFNFEKAIDSWVVKVSRSLAVGFEGLRAAENFCLLERESWNDFVDYERRLDSITGRYSIITLCAYSLEMCSTIDIMDIATNHQFVLARKKGKWEKKDSSERKDITEYKRAEQELQESEKRYRMLFTHMTDGFSLVKVLYTDNGKPYDYRYLEVNPAFGRYLGVEKKRMLGRTMLELFPNVSPTALEKYHETAVSRQPVHFEIFSYVADKYLDIYVFSPEKGKLALILRDITERKQLEEKTRQRAEEMETIMEVAPVAILIGHDPQGYNITGNRMANELYNTKAGENISAKLTQSVRFFYKGSELTASELPLQQAALKNTDVRNMEIDVLLPDGKWRTILASASPLHDLNGRVRGSVGSFINITERKEAETKLKETLDNLEKLVRERTAELEKAYNSLKESEKRLAEAQKMAHVGHWEWNIVTEESYWSDELYRIFGRNLQESYPTYQEFLSYVHPQDQDYVRNAAEKAMNGKPYSIDYRIVLANGEERTVHMESQVIFDLQNIPVRVKGIVQDITERKKAEEALQKIEKIRIKEIHHRIKNNLQVISSLLDLQAETFSKLDVCKTPDVVEAFMESQSRVISMALIHEELYKGDKIDTLDFAAYLRKLTENLFSSYNPGNKEISFKLDLEQVYLGMDTAIPLGIIVNELVSNSFKHAFPYQREGEIQINLCKTEASSLKNNTSAFKNNTSSQGKECSGKNDFHYILEVSDNGKGIPEGINFKNSSSLGLQLVNILVEQIDGCIELERDQGTKFTIWFNDIET</sequence>
<dbReference type="Gene3D" id="3.30.450.20">
    <property type="entry name" value="PAS domain"/>
    <property type="match status" value="3"/>
</dbReference>
<dbReference type="STRING" id="1434110.MSHOH_2696"/>
<dbReference type="SMART" id="SM00387">
    <property type="entry name" value="HATPase_c"/>
    <property type="match status" value="1"/>
</dbReference>
<evidence type="ECO:0000259" key="3">
    <source>
        <dbReference type="PROSITE" id="PS50112"/>
    </source>
</evidence>
<dbReference type="Pfam" id="PF08448">
    <property type="entry name" value="PAS_4"/>
    <property type="match status" value="2"/>
</dbReference>
<dbReference type="InterPro" id="IPR000014">
    <property type="entry name" value="PAS"/>
</dbReference>
<dbReference type="Gene3D" id="2.10.70.100">
    <property type="match status" value="1"/>
</dbReference>
<feature type="domain" description="Histidine kinase" evidence="2">
    <location>
        <begin position="630"/>
        <end position="856"/>
    </location>
</feature>
<evidence type="ECO:0000256" key="1">
    <source>
        <dbReference type="SAM" id="Coils"/>
    </source>
</evidence>
<feature type="coiled-coil region" evidence="1">
    <location>
        <begin position="458"/>
        <end position="506"/>
    </location>
</feature>
<dbReference type="GO" id="GO:0016301">
    <property type="term" value="F:kinase activity"/>
    <property type="evidence" value="ECO:0007669"/>
    <property type="project" value="UniProtKB-KW"/>
</dbReference>
<dbReference type="SUPFAM" id="SSF55874">
    <property type="entry name" value="ATPase domain of HSP90 chaperone/DNA topoisomerase II/histidine kinase"/>
    <property type="match status" value="1"/>
</dbReference>
<feature type="domain" description="PAS" evidence="3">
    <location>
        <begin position="522"/>
        <end position="568"/>
    </location>
</feature>
<dbReference type="SUPFAM" id="SSF55785">
    <property type="entry name" value="PYP-like sensor domain (PAS domain)"/>
    <property type="match status" value="3"/>
</dbReference>
<keyword evidence="6" id="KW-1185">Reference proteome</keyword>
<dbReference type="OrthoDB" id="134017at2157"/>
<dbReference type="CDD" id="cd00130">
    <property type="entry name" value="PAS"/>
    <property type="match status" value="1"/>
</dbReference>
<feature type="domain" description="PAC" evidence="4">
    <location>
        <begin position="570"/>
        <end position="622"/>
    </location>
</feature>
<dbReference type="InterPro" id="IPR025847">
    <property type="entry name" value="MEDS_domain"/>
</dbReference>
<dbReference type="InterPro" id="IPR001610">
    <property type="entry name" value="PAC"/>
</dbReference>
<dbReference type="PROSITE" id="PS50112">
    <property type="entry name" value="PAS"/>
    <property type="match status" value="1"/>
</dbReference>
<dbReference type="InterPro" id="IPR013655">
    <property type="entry name" value="PAS_fold_3"/>
</dbReference>